<feature type="domain" description="HTH merR-type" evidence="2">
    <location>
        <begin position="12"/>
        <end position="83"/>
    </location>
</feature>
<comment type="caution">
    <text evidence="3">The sequence shown here is derived from an EMBL/GenBank/DDBJ whole genome shotgun (WGS) entry which is preliminary data.</text>
</comment>
<organism evidence="3 4">
    <name type="scientific">Candidatus Coprenecus avistercoris</name>
    <dbReference type="NCBI Taxonomy" id="2840730"/>
    <lineage>
        <taxon>Bacteria</taxon>
        <taxon>Pseudomonadati</taxon>
        <taxon>Bacteroidota</taxon>
        <taxon>Bacteroidia</taxon>
        <taxon>Bacteroidales</taxon>
        <taxon>Rikenellaceae</taxon>
        <taxon>Rikenellaceae incertae sedis</taxon>
        <taxon>Candidatus Coprenecus</taxon>
    </lineage>
</organism>
<dbReference type="InterPro" id="IPR000551">
    <property type="entry name" value="MerR-type_HTH_dom"/>
</dbReference>
<dbReference type="EMBL" id="DVHI01000096">
    <property type="protein sequence ID" value="HIR63405.1"/>
    <property type="molecule type" value="Genomic_DNA"/>
</dbReference>
<dbReference type="SUPFAM" id="SSF46955">
    <property type="entry name" value="Putative DNA-binding domain"/>
    <property type="match status" value="1"/>
</dbReference>
<dbReference type="Pfam" id="PF13411">
    <property type="entry name" value="MerR_1"/>
    <property type="match status" value="1"/>
</dbReference>
<evidence type="ECO:0000313" key="4">
    <source>
        <dbReference type="Proteomes" id="UP000886744"/>
    </source>
</evidence>
<accession>A0A9D1E226</accession>
<dbReference type="PROSITE" id="PS50937">
    <property type="entry name" value="HTH_MERR_2"/>
    <property type="match status" value="1"/>
</dbReference>
<dbReference type="InterPro" id="IPR009061">
    <property type="entry name" value="DNA-bd_dom_put_sf"/>
</dbReference>
<dbReference type="GO" id="GO:0003677">
    <property type="term" value="F:DNA binding"/>
    <property type="evidence" value="ECO:0007669"/>
    <property type="project" value="UniProtKB-KW"/>
</dbReference>
<sequence length="114" mass="13315">MPYKEYKPEKLYYSIGEVAEILGESTSLVRFWSDTFSDFVRPERNRKGNRKFTPADVENLKIIHHLVKDLKMTLDGAAARMKNNREGLDTRTEVVERLRGIRESLLDISKSLER</sequence>
<keyword evidence="1" id="KW-0238">DNA-binding</keyword>
<name>A0A9D1E226_9BACT</name>
<dbReference type="InterPro" id="IPR047057">
    <property type="entry name" value="MerR_fam"/>
</dbReference>
<reference evidence="3" key="2">
    <citation type="journal article" date="2021" name="PeerJ">
        <title>Extensive microbial diversity within the chicken gut microbiome revealed by metagenomics and culture.</title>
        <authorList>
            <person name="Gilroy R."/>
            <person name="Ravi A."/>
            <person name="Getino M."/>
            <person name="Pursley I."/>
            <person name="Horton D.L."/>
            <person name="Alikhan N.F."/>
            <person name="Baker D."/>
            <person name="Gharbi K."/>
            <person name="Hall N."/>
            <person name="Watson M."/>
            <person name="Adriaenssens E.M."/>
            <person name="Foster-Nyarko E."/>
            <person name="Jarju S."/>
            <person name="Secka A."/>
            <person name="Antonio M."/>
            <person name="Oren A."/>
            <person name="Chaudhuri R.R."/>
            <person name="La Ragione R."/>
            <person name="Hildebrand F."/>
            <person name="Pallen M.J."/>
        </authorList>
    </citation>
    <scope>NUCLEOTIDE SEQUENCE</scope>
    <source>
        <strain evidence="3">ChiHjej13B12-12457</strain>
    </source>
</reference>
<dbReference type="GO" id="GO:0003700">
    <property type="term" value="F:DNA-binding transcription factor activity"/>
    <property type="evidence" value="ECO:0007669"/>
    <property type="project" value="InterPro"/>
</dbReference>
<dbReference type="AlphaFoldDB" id="A0A9D1E226"/>
<dbReference type="Gene3D" id="1.10.1660.10">
    <property type="match status" value="1"/>
</dbReference>
<evidence type="ECO:0000313" key="3">
    <source>
        <dbReference type="EMBL" id="HIR63405.1"/>
    </source>
</evidence>
<dbReference type="Proteomes" id="UP000886744">
    <property type="component" value="Unassembled WGS sequence"/>
</dbReference>
<evidence type="ECO:0000256" key="1">
    <source>
        <dbReference type="ARBA" id="ARBA00023125"/>
    </source>
</evidence>
<protein>
    <submittedName>
        <fullName evidence="3">MerR family transcriptional regulator</fullName>
    </submittedName>
</protein>
<dbReference type="SMART" id="SM00422">
    <property type="entry name" value="HTH_MERR"/>
    <property type="match status" value="1"/>
</dbReference>
<dbReference type="PANTHER" id="PTHR30204:SF15">
    <property type="entry name" value="BLL5018 PROTEIN"/>
    <property type="match status" value="1"/>
</dbReference>
<proteinExistence type="predicted"/>
<reference evidence="3" key="1">
    <citation type="submission" date="2020-10" db="EMBL/GenBank/DDBJ databases">
        <authorList>
            <person name="Gilroy R."/>
        </authorList>
    </citation>
    <scope>NUCLEOTIDE SEQUENCE</scope>
    <source>
        <strain evidence="3">ChiHjej13B12-12457</strain>
    </source>
</reference>
<dbReference type="PANTHER" id="PTHR30204">
    <property type="entry name" value="REDOX-CYCLING DRUG-SENSING TRANSCRIPTIONAL ACTIVATOR SOXR"/>
    <property type="match status" value="1"/>
</dbReference>
<evidence type="ECO:0000259" key="2">
    <source>
        <dbReference type="PROSITE" id="PS50937"/>
    </source>
</evidence>
<gene>
    <name evidence="3" type="ORF">IAC94_07800</name>
</gene>